<dbReference type="EMBL" id="PP511901">
    <property type="protein sequence ID" value="XCD08638.1"/>
    <property type="molecule type" value="Genomic_DNA"/>
</dbReference>
<name>A0AAU8B9J7_9VIRU</name>
<proteinExistence type="predicted"/>
<accession>A0AAU8B9J7</accession>
<reference evidence="1" key="1">
    <citation type="submission" date="2024-03" db="EMBL/GenBank/DDBJ databases">
        <title>Diverse circular DNA viruses in blood, oral, and fecal samples of captive lemurs.</title>
        <authorList>
            <person name="Paietta E.N."/>
            <person name="Kraberger S."/>
            <person name="Lund M.C."/>
            <person name="Custer J.M."/>
            <person name="Vargas K.M."/>
            <person name="Ehmke E.E."/>
            <person name="Yoder A.D."/>
            <person name="Varsani A."/>
        </authorList>
    </citation>
    <scope>NUCLEOTIDE SEQUENCE</scope>
    <source>
        <strain evidence="1">Duke_44SS_19</strain>
    </source>
</reference>
<protein>
    <submittedName>
        <fullName evidence="1">Uncharacterized protein</fullName>
    </submittedName>
</protein>
<evidence type="ECO:0000313" key="1">
    <source>
        <dbReference type="EMBL" id="XCD08638.1"/>
    </source>
</evidence>
<sequence>MRKRKLNWLKRSLRFILLFLPFISHLLRSFVVWFDNGLQKRCIKLLDKCNLHDYERLNPNEMYEML</sequence>
<organism evidence="1">
    <name type="scientific">Dulem virus 208</name>
    <dbReference type="NCBI Taxonomy" id="3145685"/>
    <lineage>
        <taxon>Viruses</taxon>
        <taxon>Monodnaviria</taxon>
        <taxon>Sangervirae</taxon>
        <taxon>Phixviricota</taxon>
        <taxon>Malgrandaviricetes</taxon>
        <taxon>Petitvirales</taxon>
        <taxon>Microviridae</taxon>
        <taxon>Microvirus</taxon>
    </lineage>
</organism>